<dbReference type="PANTHER" id="PTHR10438">
    <property type="entry name" value="THIOREDOXIN"/>
    <property type="match status" value="1"/>
</dbReference>
<dbReference type="InterPro" id="IPR050620">
    <property type="entry name" value="Thioredoxin_H-type-like"/>
</dbReference>
<dbReference type="PRINTS" id="PR00421">
    <property type="entry name" value="THIOREDOXIN"/>
</dbReference>
<dbReference type="CDD" id="cd02947">
    <property type="entry name" value="TRX_family"/>
    <property type="match status" value="1"/>
</dbReference>
<dbReference type="Pfam" id="PF00085">
    <property type="entry name" value="Thioredoxin"/>
    <property type="match status" value="1"/>
</dbReference>
<dbReference type="PROSITE" id="PS51352">
    <property type="entry name" value="THIOREDOXIN_2"/>
    <property type="match status" value="1"/>
</dbReference>
<dbReference type="InterPro" id="IPR017937">
    <property type="entry name" value="Thioredoxin_CS"/>
</dbReference>
<evidence type="ECO:0000313" key="2">
    <source>
        <dbReference type="EMBL" id="QHU29569.1"/>
    </source>
</evidence>
<feature type="domain" description="Thioredoxin" evidence="1">
    <location>
        <begin position="1"/>
        <end position="115"/>
    </location>
</feature>
<dbReference type="SUPFAM" id="SSF52833">
    <property type="entry name" value="Thioredoxin-like"/>
    <property type="match status" value="1"/>
</dbReference>
<reference evidence="2" key="1">
    <citation type="journal article" date="2020" name="Nature">
        <title>Giant virus diversity and host interactions through global metagenomics.</title>
        <authorList>
            <person name="Schulz F."/>
            <person name="Roux S."/>
            <person name="Paez-Espino D."/>
            <person name="Jungbluth S."/>
            <person name="Walsh D.A."/>
            <person name="Denef V.J."/>
            <person name="McMahon K.D."/>
            <person name="Konstantinidis K.T."/>
            <person name="Eloe-Fadrosh E.A."/>
            <person name="Kyrpides N.C."/>
            <person name="Woyke T."/>
        </authorList>
    </citation>
    <scope>NUCLEOTIDE SEQUENCE</scope>
    <source>
        <strain evidence="2">GVMAG-M-3300027804-48</strain>
    </source>
</reference>
<proteinExistence type="predicted"/>
<dbReference type="Gene3D" id="3.40.30.10">
    <property type="entry name" value="Glutaredoxin"/>
    <property type="match status" value="1"/>
</dbReference>
<name>A0A6C0LF55_9ZZZZ</name>
<dbReference type="EMBL" id="MN740490">
    <property type="protein sequence ID" value="QHU29569.1"/>
    <property type="molecule type" value="Genomic_DNA"/>
</dbReference>
<organism evidence="2">
    <name type="scientific">viral metagenome</name>
    <dbReference type="NCBI Taxonomy" id="1070528"/>
    <lineage>
        <taxon>unclassified sequences</taxon>
        <taxon>metagenomes</taxon>
        <taxon>organismal metagenomes</taxon>
    </lineage>
</organism>
<dbReference type="PANTHER" id="PTHR10438:SF405">
    <property type="entry name" value="THIOREDOXIN DOMAIN-CONTAINING PROTEIN"/>
    <property type="match status" value="1"/>
</dbReference>
<dbReference type="InterPro" id="IPR013766">
    <property type="entry name" value="Thioredoxin_domain"/>
</dbReference>
<protein>
    <recommendedName>
        <fullName evidence="1">Thioredoxin domain-containing protein</fullName>
    </recommendedName>
</protein>
<dbReference type="PROSITE" id="PS00194">
    <property type="entry name" value="THIOREDOXIN_1"/>
    <property type="match status" value="1"/>
</dbReference>
<accession>A0A6C0LF55</accession>
<sequence length="115" mass="13231">METKGTGQILHLKNLDDFNNINNKPDTKIIIKVSAEWCEPCKKIAPLYKQFAENNSNSNIIYAEINSTDADEELLDFIEVRSLPTFIFYDNKKLANKIIGIDKIELSEYINSLYI</sequence>
<dbReference type="AlphaFoldDB" id="A0A6C0LF55"/>
<dbReference type="InterPro" id="IPR036249">
    <property type="entry name" value="Thioredoxin-like_sf"/>
</dbReference>
<evidence type="ECO:0000259" key="1">
    <source>
        <dbReference type="PROSITE" id="PS51352"/>
    </source>
</evidence>